<feature type="region of interest" description="Disordered" evidence="1">
    <location>
        <begin position="67"/>
        <end position="134"/>
    </location>
</feature>
<reference evidence="2 3" key="1">
    <citation type="submission" date="2024-01" db="EMBL/GenBank/DDBJ databases">
        <title>The genomes of 5 underutilized Papilionoideae crops provide insights into root nodulation and disease resistanc.</title>
        <authorList>
            <person name="Yuan L."/>
        </authorList>
    </citation>
    <scope>NUCLEOTIDE SEQUENCE [LARGE SCALE GENOMIC DNA]</scope>
    <source>
        <strain evidence="2">ZHUSHIDOU_FW_LH</strain>
        <tissue evidence="2">Leaf</tissue>
    </source>
</reference>
<dbReference type="AlphaFoldDB" id="A0AAN9IB11"/>
<sequence>MTMPPQKNTVVLQAASASTTRRTTAAGVTDHRCFEGHAAVSTRRRRGRPNDLNFSSFRRFFGNTAPFGNMCKEDEGEFVNRDNDKKKENTNKNCSKKEGEHQHQPDAKKKKKTCPRSEDNEPQGLRDHIANTCC</sequence>
<evidence type="ECO:0000313" key="2">
    <source>
        <dbReference type="EMBL" id="KAK7274163.1"/>
    </source>
</evidence>
<dbReference type="EMBL" id="JAYWIO010000003">
    <property type="protein sequence ID" value="KAK7274163.1"/>
    <property type="molecule type" value="Genomic_DNA"/>
</dbReference>
<accession>A0AAN9IB11</accession>
<organism evidence="2 3">
    <name type="scientific">Crotalaria pallida</name>
    <name type="common">Smooth rattlebox</name>
    <name type="synonym">Crotalaria striata</name>
    <dbReference type="NCBI Taxonomy" id="3830"/>
    <lineage>
        <taxon>Eukaryota</taxon>
        <taxon>Viridiplantae</taxon>
        <taxon>Streptophyta</taxon>
        <taxon>Embryophyta</taxon>
        <taxon>Tracheophyta</taxon>
        <taxon>Spermatophyta</taxon>
        <taxon>Magnoliopsida</taxon>
        <taxon>eudicotyledons</taxon>
        <taxon>Gunneridae</taxon>
        <taxon>Pentapetalae</taxon>
        <taxon>rosids</taxon>
        <taxon>fabids</taxon>
        <taxon>Fabales</taxon>
        <taxon>Fabaceae</taxon>
        <taxon>Papilionoideae</taxon>
        <taxon>50 kb inversion clade</taxon>
        <taxon>genistoids sensu lato</taxon>
        <taxon>core genistoids</taxon>
        <taxon>Crotalarieae</taxon>
        <taxon>Crotalaria</taxon>
    </lineage>
</organism>
<dbReference type="Proteomes" id="UP001372338">
    <property type="component" value="Unassembled WGS sequence"/>
</dbReference>
<feature type="compositionally biased region" description="Basic and acidic residues" evidence="1">
    <location>
        <begin position="115"/>
        <end position="134"/>
    </location>
</feature>
<name>A0AAN9IB11_CROPI</name>
<proteinExistence type="predicted"/>
<evidence type="ECO:0000256" key="1">
    <source>
        <dbReference type="SAM" id="MobiDB-lite"/>
    </source>
</evidence>
<protein>
    <submittedName>
        <fullName evidence="2">Uncharacterized protein</fullName>
    </submittedName>
</protein>
<evidence type="ECO:0000313" key="3">
    <source>
        <dbReference type="Proteomes" id="UP001372338"/>
    </source>
</evidence>
<comment type="caution">
    <text evidence="2">The sequence shown here is derived from an EMBL/GenBank/DDBJ whole genome shotgun (WGS) entry which is preliminary data.</text>
</comment>
<keyword evidence="3" id="KW-1185">Reference proteome</keyword>
<feature type="compositionally biased region" description="Basic and acidic residues" evidence="1">
    <location>
        <begin position="78"/>
        <end position="107"/>
    </location>
</feature>
<gene>
    <name evidence="2" type="ORF">RIF29_15240</name>
</gene>